<dbReference type="GO" id="GO:0006995">
    <property type="term" value="P:cellular response to nitrogen starvation"/>
    <property type="evidence" value="ECO:0007669"/>
    <property type="project" value="UniProtKB-ARBA"/>
</dbReference>
<keyword evidence="4" id="KW-0964">Secreted</keyword>
<evidence type="ECO:0000256" key="6">
    <source>
        <dbReference type="ARBA" id="ARBA00022729"/>
    </source>
</evidence>
<evidence type="ECO:0000256" key="7">
    <source>
        <dbReference type="ARBA" id="ARBA00023278"/>
    </source>
</evidence>
<dbReference type="GO" id="GO:0048364">
    <property type="term" value="P:root development"/>
    <property type="evidence" value="ECO:0007669"/>
    <property type="project" value="InterPro"/>
</dbReference>
<dbReference type="InterPro" id="IPR033250">
    <property type="entry name" value="CEP"/>
</dbReference>
<dbReference type="GO" id="GO:1901371">
    <property type="term" value="P:regulation of leaf morphogenesis"/>
    <property type="evidence" value="ECO:0007669"/>
    <property type="project" value="TreeGrafter"/>
</dbReference>
<name>A0A498I095_MALDO</name>
<evidence type="ECO:0000256" key="3">
    <source>
        <dbReference type="ARBA" id="ARBA00022523"/>
    </source>
</evidence>
<protein>
    <submittedName>
        <fullName evidence="10">Uncharacterized protein</fullName>
    </submittedName>
</protein>
<feature type="region of interest" description="Disordered" evidence="8">
    <location>
        <begin position="28"/>
        <end position="121"/>
    </location>
</feature>
<dbReference type="GO" id="GO:0048046">
    <property type="term" value="C:apoplast"/>
    <property type="evidence" value="ECO:0007669"/>
    <property type="project" value="UniProtKB-SubCell"/>
</dbReference>
<dbReference type="EMBL" id="RDQH01000341">
    <property type="protein sequence ID" value="RXH75315.1"/>
    <property type="molecule type" value="Genomic_DNA"/>
</dbReference>
<evidence type="ECO:0000313" key="10">
    <source>
        <dbReference type="EMBL" id="RXH75315.1"/>
    </source>
</evidence>
<evidence type="ECO:0000256" key="5">
    <source>
        <dbReference type="ARBA" id="ARBA00022702"/>
    </source>
</evidence>
<evidence type="ECO:0000256" key="1">
    <source>
        <dbReference type="ARBA" id="ARBA00004271"/>
    </source>
</evidence>
<evidence type="ECO:0000256" key="9">
    <source>
        <dbReference type="SAM" id="SignalP"/>
    </source>
</evidence>
<dbReference type="GO" id="GO:0005179">
    <property type="term" value="F:hormone activity"/>
    <property type="evidence" value="ECO:0007669"/>
    <property type="project" value="UniProtKB-KW"/>
</dbReference>
<keyword evidence="7" id="KW-0379">Hydroxylation</keyword>
<dbReference type="PANTHER" id="PTHR33348:SF40">
    <property type="entry name" value="PRECURSOR OF CEP3"/>
    <property type="match status" value="1"/>
</dbReference>
<sequence length="121" mass="12979">MALNKLTLIACSFLVSLLISTWEIQSIDARPLKSRSKNELQNLPIHTKTHKNKSEDNAGHKRDLHGKSTTEASSVVVSPPPPQSDQVDGAAQLPPPPAHAVDDFRPTAPGHSPGVGHSLQN</sequence>
<keyword evidence="5" id="KW-0372">Hormone</keyword>
<dbReference type="GO" id="GO:2000280">
    <property type="term" value="P:regulation of root development"/>
    <property type="evidence" value="ECO:0007669"/>
    <property type="project" value="TreeGrafter"/>
</dbReference>
<dbReference type="PANTHER" id="PTHR33348">
    <property type="entry name" value="PRECURSOR OF CEP5"/>
    <property type="match status" value="1"/>
</dbReference>
<accession>A0A498I095</accession>
<keyword evidence="3" id="KW-0052">Apoplast</keyword>
<dbReference type="GO" id="GO:1902025">
    <property type="term" value="P:nitrate import"/>
    <property type="evidence" value="ECO:0007669"/>
    <property type="project" value="TreeGrafter"/>
</dbReference>
<keyword evidence="11" id="KW-1185">Reference proteome</keyword>
<feature type="chain" id="PRO_5019794088" evidence="9">
    <location>
        <begin position="30"/>
        <end position="121"/>
    </location>
</feature>
<proteinExistence type="inferred from homology"/>
<dbReference type="Proteomes" id="UP000290289">
    <property type="component" value="Chromosome 15"/>
</dbReference>
<feature type="compositionally biased region" description="Basic and acidic residues" evidence="8">
    <location>
        <begin position="52"/>
        <end position="68"/>
    </location>
</feature>
<evidence type="ECO:0000256" key="2">
    <source>
        <dbReference type="ARBA" id="ARBA00008963"/>
    </source>
</evidence>
<comment type="subcellular location">
    <subcellularLocation>
        <location evidence="1">Secreted</location>
        <location evidence="1">Extracellular space</location>
        <location evidence="1">Apoplast</location>
    </subcellularLocation>
</comment>
<gene>
    <name evidence="10" type="ORF">DVH24_030036</name>
</gene>
<comment type="similarity">
    <text evidence="2">Belongs to the C-terminally encoded plant signaling peptide (CEP) family.</text>
</comment>
<comment type="caution">
    <text evidence="10">The sequence shown here is derived from an EMBL/GenBank/DDBJ whole genome shotgun (WGS) entry which is preliminary data.</text>
</comment>
<feature type="signal peptide" evidence="9">
    <location>
        <begin position="1"/>
        <end position="29"/>
    </location>
</feature>
<dbReference type="AlphaFoldDB" id="A0A498I095"/>
<evidence type="ECO:0000256" key="8">
    <source>
        <dbReference type="SAM" id="MobiDB-lite"/>
    </source>
</evidence>
<evidence type="ECO:0000256" key="4">
    <source>
        <dbReference type="ARBA" id="ARBA00022525"/>
    </source>
</evidence>
<dbReference type="STRING" id="3750.A0A498I095"/>
<organism evidence="10 11">
    <name type="scientific">Malus domestica</name>
    <name type="common">Apple</name>
    <name type="synonym">Pyrus malus</name>
    <dbReference type="NCBI Taxonomy" id="3750"/>
    <lineage>
        <taxon>Eukaryota</taxon>
        <taxon>Viridiplantae</taxon>
        <taxon>Streptophyta</taxon>
        <taxon>Embryophyta</taxon>
        <taxon>Tracheophyta</taxon>
        <taxon>Spermatophyta</taxon>
        <taxon>Magnoliopsida</taxon>
        <taxon>eudicotyledons</taxon>
        <taxon>Gunneridae</taxon>
        <taxon>Pentapetalae</taxon>
        <taxon>rosids</taxon>
        <taxon>fabids</taxon>
        <taxon>Rosales</taxon>
        <taxon>Rosaceae</taxon>
        <taxon>Amygdaloideae</taxon>
        <taxon>Maleae</taxon>
        <taxon>Malus</taxon>
    </lineage>
</organism>
<reference evidence="10 11" key="1">
    <citation type="submission" date="2018-10" db="EMBL/GenBank/DDBJ databases">
        <title>A high-quality apple genome assembly.</title>
        <authorList>
            <person name="Hu J."/>
        </authorList>
    </citation>
    <scope>NUCLEOTIDE SEQUENCE [LARGE SCALE GENOMIC DNA]</scope>
    <source>
        <strain evidence="11">cv. HFTH1</strain>
        <tissue evidence="10">Young leaf</tissue>
    </source>
</reference>
<evidence type="ECO:0000313" key="11">
    <source>
        <dbReference type="Proteomes" id="UP000290289"/>
    </source>
</evidence>
<keyword evidence="6 9" id="KW-0732">Signal</keyword>